<gene>
    <name evidence="7" type="ORF">BJ322DRAFT_1094226</name>
</gene>
<dbReference type="PRINTS" id="PR00469">
    <property type="entry name" value="PNDRDTASEII"/>
</dbReference>
<organism evidence="7 8">
    <name type="scientific">Thelephora terrestris</name>
    <dbReference type="NCBI Taxonomy" id="56493"/>
    <lineage>
        <taxon>Eukaryota</taxon>
        <taxon>Fungi</taxon>
        <taxon>Dikarya</taxon>
        <taxon>Basidiomycota</taxon>
        <taxon>Agaricomycotina</taxon>
        <taxon>Agaricomycetes</taxon>
        <taxon>Thelephorales</taxon>
        <taxon>Thelephoraceae</taxon>
        <taxon>Thelephora</taxon>
    </lineage>
</organism>
<reference evidence="7" key="2">
    <citation type="submission" date="2020-11" db="EMBL/GenBank/DDBJ databases">
        <authorList>
            <consortium name="DOE Joint Genome Institute"/>
            <person name="Kuo A."/>
            <person name="Miyauchi S."/>
            <person name="Kiss E."/>
            <person name="Drula E."/>
            <person name="Kohler A."/>
            <person name="Sanchez-Garcia M."/>
            <person name="Andreopoulos B."/>
            <person name="Barry K.W."/>
            <person name="Bonito G."/>
            <person name="Buee M."/>
            <person name="Carver A."/>
            <person name="Chen C."/>
            <person name="Cichocki N."/>
            <person name="Clum A."/>
            <person name="Culley D."/>
            <person name="Crous P.W."/>
            <person name="Fauchery L."/>
            <person name="Girlanda M."/>
            <person name="Hayes R."/>
            <person name="Keri Z."/>
            <person name="Labutti K."/>
            <person name="Lipzen A."/>
            <person name="Lombard V."/>
            <person name="Magnuson J."/>
            <person name="Maillard F."/>
            <person name="Morin E."/>
            <person name="Murat C."/>
            <person name="Nolan M."/>
            <person name="Ohm R."/>
            <person name="Pangilinan J."/>
            <person name="Pereira M."/>
            <person name="Perotto S."/>
            <person name="Peter M."/>
            <person name="Riley R."/>
            <person name="Sitrit Y."/>
            <person name="Stielow B."/>
            <person name="Szollosi G."/>
            <person name="Zifcakova L."/>
            <person name="Stursova M."/>
            <person name="Spatafora J.W."/>
            <person name="Tedersoo L."/>
            <person name="Vaario L.-M."/>
            <person name="Yamada A."/>
            <person name="Yan M."/>
            <person name="Wang P."/>
            <person name="Xu J."/>
            <person name="Bruns T."/>
            <person name="Baldrian P."/>
            <person name="Vilgalys R."/>
            <person name="Henrissat B."/>
            <person name="Grigoriev I.V."/>
            <person name="Hibbett D."/>
            <person name="Nagy L.G."/>
            <person name="Martin F.M."/>
        </authorList>
    </citation>
    <scope>NUCLEOTIDE SEQUENCE</scope>
    <source>
        <strain evidence="7">UH-Tt-Lm1</strain>
    </source>
</reference>
<evidence type="ECO:0000313" key="7">
    <source>
        <dbReference type="EMBL" id="KAF9778269.1"/>
    </source>
</evidence>
<dbReference type="InterPro" id="IPR036188">
    <property type="entry name" value="FAD/NAD-bd_sf"/>
</dbReference>
<keyword evidence="5" id="KW-0472">Membrane</keyword>
<evidence type="ECO:0000259" key="6">
    <source>
        <dbReference type="Pfam" id="PF07992"/>
    </source>
</evidence>
<dbReference type="GO" id="GO:0005737">
    <property type="term" value="C:cytoplasm"/>
    <property type="evidence" value="ECO:0007669"/>
    <property type="project" value="TreeGrafter"/>
</dbReference>
<dbReference type="Gene3D" id="3.50.50.100">
    <property type="match status" value="1"/>
</dbReference>
<dbReference type="GO" id="GO:0050660">
    <property type="term" value="F:flavin adenine dinucleotide binding"/>
    <property type="evidence" value="ECO:0007669"/>
    <property type="project" value="TreeGrafter"/>
</dbReference>
<dbReference type="OrthoDB" id="202203at2759"/>
<evidence type="ECO:0000256" key="5">
    <source>
        <dbReference type="SAM" id="Phobius"/>
    </source>
</evidence>
<feature type="transmembrane region" description="Helical" evidence="5">
    <location>
        <begin position="355"/>
        <end position="372"/>
    </location>
</feature>
<name>A0A9P6H3S1_9AGAM</name>
<dbReference type="PRINTS" id="PR00368">
    <property type="entry name" value="FADPNR"/>
</dbReference>
<keyword evidence="4" id="KW-0560">Oxidoreductase</keyword>
<evidence type="ECO:0000313" key="8">
    <source>
        <dbReference type="Proteomes" id="UP000736335"/>
    </source>
</evidence>
<proteinExistence type="inferred from homology"/>
<reference evidence="7" key="1">
    <citation type="journal article" date="2020" name="Nat. Commun.">
        <title>Large-scale genome sequencing of mycorrhizal fungi provides insights into the early evolution of symbiotic traits.</title>
        <authorList>
            <person name="Miyauchi S."/>
            <person name="Kiss E."/>
            <person name="Kuo A."/>
            <person name="Drula E."/>
            <person name="Kohler A."/>
            <person name="Sanchez-Garcia M."/>
            <person name="Morin E."/>
            <person name="Andreopoulos B."/>
            <person name="Barry K.W."/>
            <person name="Bonito G."/>
            <person name="Buee M."/>
            <person name="Carver A."/>
            <person name="Chen C."/>
            <person name="Cichocki N."/>
            <person name="Clum A."/>
            <person name="Culley D."/>
            <person name="Crous P.W."/>
            <person name="Fauchery L."/>
            <person name="Girlanda M."/>
            <person name="Hayes R.D."/>
            <person name="Keri Z."/>
            <person name="LaButti K."/>
            <person name="Lipzen A."/>
            <person name="Lombard V."/>
            <person name="Magnuson J."/>
            <person name="Maillard F."/>
            <person name="Murat C."/>
            <person name="Nolan M."/>
            <person name="Ohm R.A."/>
            <person name="Pangilinan J."/>
            <person name="Pereira M.F."/>
            <person name="Perotto S."/>
            <person name="Peter M."/>
            <person name="Pfister S."/>
            <person name="Riley R."/>
            <person name="Sitrit Y."/>
            <person name="Stielow J.B."/>
            <person name="Szollosi G."/>
            <person name="Zifcakova L."/>
            <person name="Stursova M."/>
            <person name="Spatafora J.W."/>
            <person name="Tedersoo L."/>
            <person name="Vaario L.M."/>
            <person name="Yamada A."/>
            <person name="Yan M."/>
            <person name="Wang P."/>
            <person name="Xu J."/>
            <person name="Bruns T."/>
            <person name="Baldrian P."/>
            <person name="Vilgalys R."/>
            <person name="Dunand C."/>
            <person name="Henrissat B."/>
            <person name="Grigoriev I.V."/>
            <person name="Hibbett D."/>
            <person name="Nagy L.G."/>
            <person name="Martin F.M."/>
        </authorList>
    </citation>
    <scope>NUCLEOTIDE SEQUENCE</scope>
    <source>
        <strain evidence="7">UH-Tt-Lm1</strain>
    </source>
</reference>
<feature type="domain" description="FAD/NAD(P)-binding" evidence="6">
    <location>
        <begin position="21"/>
        <end position="313"/>
    </location>
</feature>
<comment type="similarity">
    <text evidence="1">Belongs to the FAD-dependent oxidoreductase family.</text>
</comment>
<dbReference type="PANTHER" id="PTHR43735:SF3">
    <property type="entry name" value="FERROPTOSIS SUPPRESSOR PROTEIN 1"/>
    <property type="match status" value="1"/>
</dbReference>
<keyword evidence="3" id="KW-0274">FAD</keyword>
<keyword evidence="2" id="KW-0285">Flavoprotein</keyword>
<dbReference type="PANTHER" id="PTHR43735">
    <property type="entry name" value="APOPTOSIS-INDUCING FACTOR 1"/>
    <property type="match status" value="1"/>
</dbReference>
<comment type="caution">
    <text evidence="7">The sequence shown here is derived from an EMBL/GenBank/DDBJ whole genome shotgun (WGS) entry which is preliminary data.</text>
</comment>
<keyword evidence="5" id="KW-1133">Transmembrane helix</keyword>
<dbReference type="GO" id="GO:0004174">
    <property type="term" value="F:electron-transferring-flavoprotein dehydrogenase activity"/>
    <property type="evidence" value="ECO:0007669"/>
    <property type="project" value="TreeGrafter"/>
</dbReference>
<dbReference type="AlphaFoldDB" id="A0A9P6H3S1"/>
<protein>
    <recommendedName>
        <fullName evidence="6">FAD/NAD(P)-binding domain-containing protein</fullName>
    </recommendedName>
</protein>
<dbReference type="SUPFAM" id="SSF51905">
    <property type="entry name" value="FAD/NAD(P)-binding domain"/>
    <property type="match status" value="1"/>
</dbReference>
<sequence length="388" mass="41922">MTKVASHPPTPSTMTSTQKDNVVVVGGGISGVTVAQGLSKKLDHRKFNLILIEPRPFHVWLPAAARMVVTSDEKFAETAVFPFDRVFAKDKGTVRQDKVVSIKTGKGEEAGELELASGETLQYRALVLATGSKWSGPIDLPDSEADFRKCVTQWREKIRAAPDIVIVGGGAVGVELSGEIRDEYPEKHITLVHGQDNLLNDTYPAKYRNRVKAGVAARNIDLMLGEFVTEFPPSGSGELVLRSGERLNAGLVVITSGPKPNTGFIGTSLGPEALTETKLVKVEKTLQLRSHPAIFAAGDIVDWKEQKQAAKANGHGPVVVANVLNLLAGKPDRKEYGGFPEIIMITNGRNGGSAYLPYLWGIVLGSFITVLVKSKGLLIWMTRAKMGY</sequence>
<dbReference type="EMBL" id="WIUZ02000024">
    <property type="protein sequence ID" value="KAF9778269.1"/>
    <property type="molecule type" value="Genomic_DNA"/>
</dbReference>
<dbReference type="Proteomes" id="UP000736335">
    <property type="component" value="Unassembled WGS sequence"/>
</dbReference>
<evidence type="ECO:0000256" key="3">
    <source>
        <dbReference type="ARBA" id="ARBA00022827"/>
    </source>
</evidence>
<evidence type="ECO:0000256" key="1">
    <source>
        <dbReference type="ARBA" id="ARBA00006442"/>
    </source>
</evidence>
<keyword evidence="8" id="KW-1185">Reference proteome</keyword>
<dbReference type="Pfam" id="PF07992">
    <property type="entry name" value="Pyr_redox_2"/>
    <property type="match status" value="1"/>
</dbReference>
<evidence type="ECO:0000256" key="2">
    <source>
        <dbReference type="ARBA" id="ARBA00022630"/>
    </source>
</evidence>
<dbReference type="InterPro" id="IPR023753">
    <property type="entry name" value="FAD/NAD-binding_dom"/>
</dbReference>
<evidence type="ECO:0000256" key="4">
    <source>
        <dbReference type="ARBA" id="ARBA00023002"/>
    </source>
</evidence>
<accession>A0A9P6H3S1</accession>
<keyword evidence="5" id="KW-0812">Transmembrane</keyword>